<sequence>MICAAAGDHHHSGRNGLWKTEKQGEQQRQHHYQAAATSTGRLLMNVLMLRRRTLSSTAETAITATTTTTVGTTASEPLTSPIELASYPKKKASPSSRTDAAAAWEKDFSAATSTARSDPSRQNINHYNCPPRDATAAIWHSNSTTASRRRRAPSTPARSLSTPPVATEPVDRTARSASLDSSERRRLRSATTGGGRPSAGRAAPSSSTSKPRPSGHERRVTETAAHASRVKIRRLIVTGGVAAIVFVGSIYGAGLKIQGEAKSERKAFVEASLEEQIAVLEERRQFLVNQRAPFERKLVRLHERMAAKKAEEQKHTGQPMEVKPDTRPVQSTDKFTEASSTTGMKNDSDNNQVNKSGSSWRPFS</sequence>
<feature type="compositionally biased region" description="Basic and acidic residues" evidence="1">
    <location>
        <begin position="19"/>
        <end position="28"/>
    </location>
</feature>
<keyword evidence="2" id="KW-0472">Membrane</keyword>
<feature type="region of interest" description="Disordered" evidence="1">
    <location>
        <begin position="67"/>
        <end position="98"/>
    </location>
</feature>
<evidence type="ECO:0000256" key="2">
    <source>
        <dbReference type="SAM" id="Phobius"/>
    </source>
</evidence>
<dbReference type="GeneID" id="41965270"/>
<evidence type="ECO:0000256" key="1">
    <source>
        <dbReference type="SAM" id="MobiDB-lite"/>
    </source>
</evidence>
<keyword evidence="2" id="KW-1133">Transmembrane helix</keyword>
<gene>
    <name evidence="4" type="ORF">PgNI_10391</name>
</gene>
<keyword evidence="2" id="KW-0812">Transmembrane</keyword>
<evidence type="ECO:0000313" key="3">
    <source>
        <dbReference type="Proteomes" id="UP000515153"/>
    </source>
</evidence>
<dbReference type="RefSeq" id="XP_030979490.1">
    <property type="nucleotide sequence ID" value="XM_031130362.1"/>
</dbReference>
<name>A0A6P8AX61_PYRGI</name>
<proteinExistence type="predicted"/>
<accession>A0A6P8AX61</accession>
<feature type="compositionally biased region" description="Polar residues" evidence="1">
    <location>
        <begin position="112"/>
        <end position="126"/>
    </location>
</feature>
<reference evidence="3 4" key="1">
    <citation type="journal article" date="2019" name="Mol. Biol. Evol.">
        <title>Blast fungal genomes show frequent chromosomal changes, gene gains and losses, and effector gene turnover.</title>
        <authorList>
            <person name="Gomez Luciano L.B."/>
            <person name="Jason Tsai I."/>
            <person name="Chuma I."/>
            <person name="Tosa Y."/>
            <person name="Chen Y.H."/>
            <person name="Li J.Y."/>
            <person name="Li M.Y."/>
            <person name="Jade Lu M.Y."/>
            <person name="Nakayashiki H."/>
            <person name="Li W.H."/>
        </authorList>
    </citation>
    <scope>NUCLEOTIDE SEQUENCE [LARGE SCALE GENOMIC DNA]</scope>
    <source>
        <strain evidence="3 4">NI907</strain>
    </source>
</reference>
<evidence type="ECO:0000313" key="4">
    <source>
        <dbReference type="RefSeq" id="XP_030979490.1"/>
    </source>
</evidence>
<feature type="compositionally biased region" description="Low complexity" evidence="1">
    <location>
        <begin position="198"/>
        <end position="209"/>
    </location>
</feature>
<feature type="region of interest" description="Disordered" evidence="1">
    <location>
        <begin position="112"/>
        <end position="225"/>
    </location>
</feature>
<organism evidence="3 4">
    <name type="scientific">Pyricularia grisea</name>
    <name type="common">Crabgrass-specific blast fungus</name>
    <name type="synonym">Magnaporthe grisea</name>
    <dbReference type="NCBI Taxonomy" id="148305"/>
    <lineage>
        <taxon>Eukaryota</taxon>
        <taxon>Fungi</taxon>
        <taxon>Dikarya</taxon>
        <taxon>Ascomycota</taxon>
        <taxon>Pezizomycotina</taxon>
        <taxon>Sordariomycetes</taxon>
        <taxon>Sordariomycetidae</taxon>
        <taxon>Magnaporthales</taxon>
        <taxon>Pyriculariaceae</taxon>
        <taxon>Pyricularia</taxon>
    </lineage>
</organism>
<dbReference type="KEGG" id="pgri:PgNI_10391"/>
<feature type="transmembrane region" description="Helical" evidence="2">
    <location>
        <begin position="235"/>
        <end position="255"/>
    </location>
</feature>
<dbReference type="Proteomes" id="UP000515153">
    <property type="component" value="Chromosome VII"/>
</dbReference>
<dbReference type="AlphaFoldDB" id="A0A6P8AX61"/>
<feature type="region of interest" description="Disordered" evidence="1">
    <location>
        <begin position="307"/>
        <end position="364"/>
    </location>
</feature>
<keyword evidence="3" id="KW-1185">Reference proteome</keyword>
<reference evidence="4" key="2">
    <citation type="submission" date="2019-10" db="EMBL/GenBank/DDBJ databases">
        <authorList>
            <consortium name="NCBI Genome Project"/>
        </authorList>
    </citation>
    <scope>NUCLEOTIDE SEQUENCE</scope>
    <source>
        <strain evidence="4">NI907</strain>
    </source>
</reference>
<reference evidence="4" key="3">
    <citation type="submission" date="2025-08" db="UniProtKB">
        <authorList>
            <consortium name="RefSeq"/>
        </authorList>
    </citation>
    <scope>IDENTIFICATION</scope>
    <source>
        <strain evidence="4">NI907</strain>
    </source>
</reference>
<feature type="region of interest" description="Disordered" evidence="1">
    <location>
        <begin position="1"/>
        <end position="29"/>
    </location>
</feature>
<feature type="compositionally biased region" description="Polar residues" evidence="1">
    <location>
        <begin position="328"/>
        <end position="364"/>
    </location>
</feature>
<protein>
    <submittedName>
        <fullName evidence="4">Uncharacterized protein</fullName>
    </submittedName>
</protein>